<comment type="caution">
    <text evidence="1">The sequence shown here is derived from an EMBL/GenBank/DDBJ whole genome shotgun (WGS) entry which is preliminary data.</text>
</comment>
<gene>
    <name evidence="1" type="ORF">M8818_003656</name>
</gene>
<evidence type="ECO:0000313" key="2">
    <source>
        <dbReference type="Proteomes" id="UP001320706"/>
    </source>
</evidence>
<evidence type="ECO:0000313" key="1">
    <source>
        <dbReference type="EMBL" id="KAK8210168.1"/>
    </source>
</evidence>
<reference evidence="1" key="1">
    <citation type="submission" date="2024-02" db="EMBL/GenBank/DDBJ databases">
        <title>Metagenome Assembled Genome of Zalaria obscura JY119.</title>
        <authorList>
            <person name="Vighnesh L."/>
            <person name="Jagadeeshwari U."/>
            <person name="Venkata Ramana C."/>
            <person name="Sasikala C."/>
        </authorList>
    </citation>
    <scope>NUCLEOTIDE SEQUENCE</scope>
    <source>
        <strain evidence="1">JY119</strain>
    </source>
</reference>
<dbReference type="Proteomes" id="UP001320706">
    <property type="component" value="Unassembled WGS sequence"/>
</dbReference>
<protein>
    <submittedName>
        <fullName evidence="1">Uncharacterized protein</fullName>
    </submittedName>
</protein>
<sequence>MDEYDQRLEDRCPGLCCATTPASDQNTPTPGREGNTSHRGNGAAISACTRPVASTGSVSQPGSATEGGLPEQEISSDSYMIPAGQNAAPGM</sequence>
<proteinExistence type="predicted"/>
<accession>A0ACC3SDY1</accession>
<name>A0ACC3SDY1_9PEZI</name>
<keyword evidence="2" id="KW-1185">Reference proteome</keyword>
<dbReference type="EMBL" id="JAMKPW020000016">
    <property type="protein sequence ID" value="KAK8210168.1"/>
    <property type="molecule type" value="Genomic_DNA"/>
</dbReference>
<organism evidence="1 2">
    <name type="scientific">Zalaria obscura</name>
    <dbReference type="NCBI Taxonomy" id="2024903"/>
    <lineage>
        <taxon>Eukaryota</taxon>
        <taxon>Fungi</taxon>
        <taxon>Dikarya</taxon>
        <taxon>Ascomycota</taxon>
        <taxon>Pezizomycotina</taxon>
        <taxon>Dothideomycetes</taxon>
        <taxon>Dothideomycetidae</taxon>
        <taxon>Dothideales</taxon>
        <taxon>Zalariaceae</taxon>
        <taxon>Zalaria</taxon>
    </lineage>
</organism>